<protein>
    <submittedName>
        <fullName evidence="1">Uncharacterized protein</fullName>
    </submittedName>
</protein>
<evidence type="ECO:0000313" key="1">
    <source>
        <dbReference type="EMBL" id="GFS08156.1"/>
    </source>
</evidence>
<dbReference type="AlphaFoldDB" id="A0AAV4IHK8"/>
<sequence length="93" mass="10333">MAWKDILFRNPFVFKEKGKKSAPRLIPRLPSSPDPVVRSAASATRIPTSLHPTSCVVKAEHSPAGCGLRPGVGIHRDTPNFRRLYNVMVKIEE</sequence>
<name>A0AAV4IHK8_9GAST</name>
<accession>A0AAV4IHK8</accession>
<comment type="caution">
    <text evidence="1">The sequence shown here is derived from an EMBL/GenBank/DDBJ whole genome shotgun (WGS) entry which is preliminary data.</text>
</comment>
<dbReference type="EMBL" id="BMAT01013244">
    <property type="protein sequence ID" value="GFS08156.1"/>
    <property type="molecule type" value="Genomic_DNA"/>
</dbReference>
<gene>
    <name evidence="1" type="ORF">ElyMa_006586500</name>
</gene>
<proteinExistence type="predicted"/>
<evidence type="ECO:0000313" key="2">
    <source>
        <dbReference type="Proteomes" id="UP000762676"/>
    </source>
</evidence>
<keyword evidence="2" id="KW-1185">Reference proteome</keyword>
<dbReference type="Proteomes" id="UP000762676">
    <property type="component" value="Unassembled WGS sequence"/>
</dbReference>
<organism evidence="1 2">
    <name type="scientific">Elysia marginata</name>
    <dbReference type="NCBI Taxonomy" id="1093978"/>
    <lineage>
        <taxon>Eukaryota</taxon>
        <taxon>Metazoa</taxon>
        <taxon>Spiralia</taxon>
        <taxon>Lophotrochozoa</taxon>
        <taxon>Mollusca</taxon>
        <taxon>Gastropoda</taxon>
        <taxon>Heterobranchia</taxon>
        <taxon>Euthyneura</taxon>
        <taxon>Panpulmonata</taxon>
        <taxon>Sacoglossa</taxon>
        <taxon>Placobranchoidea</taxon>
        <taxon>Plakobranchidae</taxon>
        <taxon>Elysia</taxon>
    </lineage>
</organism>
<reference evidence="1 2" key="1">
    <citation type="journal article" date="2021" name="Elife">
        <title>Chloroplast acquisition without the gene transfer in kleptoplastic sea slugs, Plakobranchus ocellatus.</title>
        <authorList>
            <person name="Maeda T."/>
            <person name="Takahashi S."/>
            <person name="Yoshida T."/>
            <person name="Shimamura S."/>
            <person name="Takaki Y."/>
            <person name="Nagai Y."/>
            <person name="Toyoda A."/>
            <person name="Suzuki Y."/>
            <person name="Arimoto A."/>
            <person name="Ishii H."/>
            <person name="Satoh N."/>
            <person name="Nishiyama T."/>
            <person name="Hasebe M."/>
            <person name="Maruyama T."/>
            <person name="Minagawa J."/>
            <person name="Obokata J."/>
            <person name="Shigenobu S."/>
        </authorList>
    </citation>
    <scope>NUCLEOTIDE SEQUENCE [LARGE SCALE GENOMIC DNA]</scope>
</reference>